<keyword evidence="1" id="KW-1133">Transmembrane helix</keyword>
<keyword evidence="1" id="KW-0812">Transmembrane</keyword>
<sequence length="178" mass="19988">MNKQYSTPVILFGIVIPLVITIILLIIVAAIKGSLMGDFENNKLAYEQELMVQQQAQDLKSKTSSNLNQFKTWEELVSGDVYQKISSNLREEASNSPTQSMMITSESRSQNAKSLEQTLKRNIVGIDFSIAGTYQEIQNATLSLEATTPNLFLYSFQVKPSRGKLLNLNLTYLAWSKE</sequence>
<dbReference type="AlphaFoldDB" id="A0A1M6RJY4"/>
<organism evidence="2 3">
    <name type="scientific">Rubritalea squalenifaciens DSM 18772</name>
    <dbReference type="NCBI Taxonomy" id="1123071"/>
    <lineage>
        <taxon>Bacteria</taxon>
        <taxon>Pseudomonadati</taxon>
        <taxon>Verrucomicrobiota</taxon>
        <taxon>Verrucomicrobiia</taxon>
        <taxon>Verrucomicrobiales</taxon>
        <taxon>Rubritaleaceae</taxon>
        <taxon>Rubritalea</taxon>
    </lineage>
</organism>
<accession>A0A1M6RJY4</accession>
<keyword evidence="3" id="KW-1185">Reference proteome</keyword>
<evidence type="ECO:0000313" key="2">
    <source>
        <dbReference type="EMBL" id="SHK32740.1"/>
    </source>
</evidence>
<evidence type="ECO:0000313" key="3">
    <source>
        <dbReference type="Proteomes" id="UP000184510"/>
    </source>
</evidence>
<protein>
    <submittedName>
        <fullName evidence="2">Uncharacterized protein</fullName>
    </submittedName>
</protein>
<feature type="transmembrane region" description="Helical" evidence="1">
    <location>
        <begin position="6"/>
        <end position="31"/>
    </location>
</feature>
<dbReference type="RefSeq" id="WP_143185165.1">
    <property type="nucleotide sequence ID" value="NZ_FQYR01000008.1"/>
</dbReference>
<gene>
    <name evidence="2" type="ORF">SAMN02745181_3621</name>
</gene>
<dbReference type="InParanoid" id="A0A1M6RJY4"/>
<reference evidence="2 3" key="1">
    <citation type="submission" date="2016-11" db="EMBL/GenBank/DDBJ databases">
        <authorList>
            <person name="Jaros S."/>
            <person name="Januszkiewicz K."/>
            <person name="Wedrychowicz H."/>
        </authorList>
    </citation>
    <scope>NUCLEOTIDE SEQUENCE [LARGE SCALE GENOMIC DNA]</scope>
    <source>
        <strain evidence="2 3">DSM 18772</strain>
    </source>
</reference>
<name>A0A1M6RJY4_9BACT</name>
<evidence type="ECO:0000256" key="1">
    <source>
        <dbReference type="SAM" id="Phobius"/>
    </source>
</evidence>
<dbReference type="EMBL" id="FQYR01000008">
    <property type="protein sequence ID" value="SHK32740.1"/>
    <property type="molecule type" value="Genomic_DNA"/>
</dbReference>
<dbReference type="STRING" id="1123071.SAMN02745181_3621"/>
<dbReference type="Proteomes" id="UP000184510">
    <property type="component" value="Unassembled WGS sequence"/>
</dbReference>
<proteinExistence type="predicted"/>
<keyword evidence="1" id="KW-0472">Membrane</keyword>